<name>A0AAQ3LBM4_9BACT</name>
<dbReference type="PROSITE" id="PS50893">
    <property type="entry name" value="ABC_TRANSPORTER_2"/>
    <property type="match status" value="1"/>
</dbReference>
<proteinExistence type="inferred from homology"/>
<evidence type="ECO:0000313" key="7">
    <source>
        <dbReference type="Proteomes" id="UP001304300"/>
    </source>
</evidence>
<keyword evidence="7" id="KW-1185">Reference proteome</keyword>
<evidence type="ECO:0000259" key="5">
    <source>
        <dbReference type="PROSITE" id="PS50893"/>
    </source>
</evidence>
<dbReference type="KEGG" id="puo:RZN69_19855"/>
<dbReference type="SMART" id="SM00382">
    <property type="entry name" value="AAA"/>
    <property type="match status" value="1"/>
</dbReference>
<comment type="similarity">
    <text evidence="1">Belongs to the ABC transporter superfamily.</text>
</comment>
<dbReference type="SUPFAM" id="SSF52540">
    <property type="entry name" value="P-loop containing nucleoside triphosphate hydrolases"/>
    <property type="match status" value="1"/>
</dbReference>
<evidence type="ECO:0000256" key="2">
    <source>
        <dbReference type="ARBA" id="ARBA00022448"/>
    </source>
</evidence>
<dbReference type="Pfam" id="PF00005">
    <property type="entry name" value="ABC_tran"/>
    <property type="match status" value="1"/>
</dbReference>
<gene>
    <name evidence="6" type="ORF">RZN69_19855</name>
</gene>
<protein>
    <submittedName>
        <fullName evidence="6">ABC transporter ATP-binding protein</fullName>
    </submittedName>
</protein>
<feature type="domain" description="ABC transporter" evidence="5">
    <location>
        <begin position="12"/>
        <end position="242"/>
    </location>
</feature>
<evidence type="ECO:0000256" key="4">
    <source>
        <dbReference type="ARBA" id="ARBA00022840"/>
    </source>
</evidence>
<evidence type="ECO:0000256" key="1">
    <source>
        <dbReference type="ARBA" id="ARBA00005417"/>
    </source>
</evidence>
<dbReference type="InterPro" id="IPR003593">
    <property type="entry name" value="AAA+_ATPase"/>
</dbReference>
<dbReference type="AlphaFoldDB" id="A0AAQ3LBM4"/>
<keyword evidence="2" id="KW-0813">Transport</keyword>
<sequence>MPDRISDSVPAIRISQMRVDYESFTAVKGLDLSIHAGQIFGLIGPNGAGKTSTFKVLATLLEPTYGEVAIGGFDVAEQPKEARQVLGYMQDLAPVPSDLKVWEFLDCFAQAYGLSKSERKARIGECLELVELTEKRNAFCKSLSRGMTQRVVLAKSLLHSPKVMLLDEPASGMDPVSRVRLREILQKLARDGVAILISSHILTELSSVCTEVGILNHGELLDSGPTHEVVERMSAGHNFRGVRLKLLESSAELARVLDKHQDIFDMAVSEREIRFKFSGTPAEQVALLKELMNQDFAICSFEEIANNIEDILLNLNVPQSSNASIAASPKAK</sequence>
<dbReference type="InterPro" id="IPR003439">
    <property type="entry name" value="ABC_transporter-like_ATP-bd"/>
</dbReference>
<dbReference type="PANTHER" id="PTHR43335">
    <property type="entry name" value="ABC TRANSPORTER, ATP-BINDING PROTEIN"/>
    <property type="match status" value="1"/>
</dbReference>
<keyword evidence="3" id="KW-0547">Nucleotide-binding</keyword>
<dbReference type="PANTHER" id="PTHR43335:SF3">
    <property type="entry name" value="ABC TRANSPORTER"/>
    <property type="match status" value="1"/>
</dbReference>
<dbReference type="RefSeq" id="WP_317833128.1">
    <property type="nucleotide sequence ID" value="NZ_CP136920.1"/>
</dbReference>
<dbReference type="Proteomes" id="UP001304300">
    <property type="component" value="Chromosome"/>
</dbReference>
<reference evidence="6 7" key="1">
    <citation type="submission" date="2023-10" db="EMBL/GenBank/DDBJ databases">
        <title>Rubellicoccus peritrichatus gen. nov., sp. nov., isolated from an algae of coral reef tank.</title>
        <authorList>
            <person name="Luo J."/>
        </authorList>
    </citation>
    <scope>NUCLEOTIDE SEQUENCE [LARGE SCALE GENOMIC DNA]</scope>
    <source>
        <strain evidence="6 7">CR14</strain>
    </source>
</reference>
<dbReference type="EMBL" id="CP136920">
    <property type="protein sequence ID" value="WOO40885.1"/>
    <property type="molecule type" value="Genomic_DNA"/>
</dbReference>
<dbReference type="GO" id="GO:0016887">
    <property type="term" value="F:ATP hydrolysis activity"/>
    <property type="evidence" value="ECO:0007669"/>
    <property type="project" value="InterPro"/>
</dbReference>
<dbReference type="GO" id="GO:0005524">
    <property type="term" value="F:ATP binding"/>
    <property type="evidence" value="ECO:0007669"/>
    <property type="project" value="UniProtKB-KW"/>
</dbReference>
<accession>A0AAQ3LBM4</accession>
<organism evidence="6 7">
    <name type="scientific">Rubellicoccus peritrichatus</name>
    <dbReference type="NCBI Taxonomy" id="3080537"/>
    <lineage>
        <taxon>Bacteria</taxon>
        <taxon>Pseudomonadati</taxon>
        <taxon>Verrucomicrobiota</taxon>
        <taxon>Opitutia</taxon>
        <taxon>Puniceicoccales</taxon>
        <taxon>Cerasicoccaceae</taxon>
        <taxon>Rubellicoccus</taxon>
    </lineage>
</organism>
<keyword evidence="4 6" id="KW-0067">ATP-binding</keyword>
<evidence type="ECO:0000256" key="3">
    <source>
        <dbReference type="ARBA" id="ARBA00022741"/>
    </source>
</evidence>
<dbReference type="InterPro" id="IPR027417">
    <property type="entry name" value="P-loop_NTPase"/>
</dbReference>
<evidence type="ECO:0000313" key="6">
    <source>
        <dbReference type="EMBL" id="WOO40885.1"/>
    </source>
</evidence>
<dbReference type="CDD" id="cd03230">
    <property type="entry name" value="ABC_DR_subfamily_A"/>
    <property type="match status" value="1"/>
</dbReference>
<dbReference type="Gene3D" id="3.40.50.300">
    <property type="entry name" value="P-loop containing nucleotide triphosphate hydrolases"/>
    <property type="match status" value="1"/>
</dbReference>